<dbReference type="Proteomes" id="UP001152888">
    <property type="component" value="Unassembled WGS sequence"/>
</dbReference>
<accession>A0A9P0JXL5</accession>
<feature type="region of interest" description="Disordered" evidence="1">
    <location>
        <begin position="1"/>
        <end position="49"/>
    </location>
</feature>
<keyword evidence="3" id="KW-1185">Reference proteome</keyword>
<feature type="compositionally biased region" description="Low complexity" evidence="1">
    <location>
        <begin position="8"/>
        <end position="19"/>
    </location>
</feature>
<gene>
    <name evidence="2" type="ORF">ACAOBT_LOCUS4619</name>
</gene>
<comment type="caution">
    <text evidence="2">The sequence shown here is derived from an EMBL/GenBank/DDBJ whole genome shotgun (WGS) entry which is preliminary data.</text>
</comment>
<organism evidence="2 3">
    <name type="scientific">Acanthoscelides obtectus</name>
    <name type="common">Bean weevil</name>
    <name type="synonym">Bruchus obtectus</name>
    <dbReference type="NCBI Taxonomy" id="200917"/>
    <lineage>
        <taxon>Eukaryota</taxon>
        <taxon>Metazoa</taxon>
        <taxon>Ecdysozoa</taxon>
        <taxon>Arthropoda</taxon>
        <taxon>Hexapoda</taxon>
        <taxon>Insecta</taxon>
        <taxon>Pterygota</taxon>
        <taxon>Neoptera</taxon>
        <taxon>Endopterygota</taxon>
        <taxon>Coleoptera</taxon>
        <taxon>Polyphaga</taxon>
        <taxon>Cucujiformia</taxon>
        <taxon>Chrysomeloidea</taxon>
        <taxon>Chrysomelidae</taxon>
        <taxon>Bruchinae</taxon>
        <taxon>Bruchini</taxon>
        <taxon>Acanthoscelides</taxon>
    </lineage>
</organism>
<feature type="region of interest" description="Disordered" evidence="1">
    <location>
        <begin position="119"/>
        <end position="147"/>
    </location>
</feature>
<feature type="compositionally biased region" description="Basic and acidic residues" evidence="1">
    <location>
        <begin position="20"/>
        <end position="30"/>
    </location>
</feature>
<sequence length="147" mass="16638">MPKGPNMGTDSNGTGSSGDNRIKHNPDADNLKSLLKKSSRKDRSKHQNRVVFNETKNEFFDADYIILIREECCSGGGDYDDDDDDDEDGGVCTCYQHEMVRLQTTPCCEPDCECYLEEGTEQSQRDQQRSPKFAPPMEFVDSKLKQL</sequence>
<protein>
    <submittedName>
        <fullName evidence="2">Uncharacterized protein</fullName>
    </submittedName>
</protein>
<evidence type="ECO:0000313" key="2">
    <source>
        <dbReference type="EMBL" id="CAH1962310.1"/>
    </source>
</evidence>
<proteinExistence type="predicted"/>
<name>A0A9P0JXL5_ACAOB</name>
<evidence type="ECO:0000256" key="1">
    <source>
        <dbReference type="SAM" id="MobiDB-lite"/>
    </source>
</evidence>
<feature type="compositionally biased region" description="Basic residues" evidence="1">
    <location>
        <begin position="34"/>
        <end position="48"/>
    </location>
</feature>
<reference evidence="2" key="1">
    <citation type="submission" date="2022-03" db="EMBL/GenBank/DDBJ databases">
        <authorList>
            <person name="Sayadi A."/>
        </authorList>
    </citation>
    <scope>NUCLEOTIDE SEQUENCE</scope>
</reference>
<evidence type="ECO:0000313" key="3">
    <source>
        <dbReference type="Proteomes" id="UP001152888"/>
    </source>
</evidence>
<dbReference type="AlphaFoldDB" id="A0A9P0JXL5"/>
<dbReference type="OrthoDB" id="8197931at2759"/>
<dbReference type="EMBL" id="CAKOFQ010006701">
    <property type="protein sequence ID" value="CAH1962310.1"/>
    <property type="molecule type" value="Genomic_DNA"/>
</dbReference>